<dbReference type="InterPro" id="IPR035985">
    <property type="entry name" value="Ubiquitin-activating_enz"/>
</dbReference>
<dbReference type="OrthoDB" id="10252231at2759"/>
<evidence type="ECO:0000256" key="2">
    <source>
        <dbReference type="ARBA" id="ARBA00005673"/>
    </source>
</evidence>
<reference evidence="4" key="1">
    <citation type="submission" date="2022-05" db="EMBL/GenBank/DDBJ databases">
        <title>The Musa troglodytarum L. genome provides insights into the mechanism of non-climacteric behaviour and enrichment of carotenoids.</title>
        <authorList>
            <person name="Wang J."/>
        </authorList>
    </citation>
    <scope>NUCLEOTIDE SEQUENCE</scope>
    <source>
        <tissue evidence="4">Leaf</tissue>
    </source>
</reference>
<protein>
    <submittedName>
        <fullName evidence="4">Ubiquitin-activating enzyme e1 C-terminal domain</fullName>
    </submittedName>
</protein>
<dbReference type="Gene3D" id="1.10.10.2660">
    <property type="entry name" value="Ubiquitin-activating enzyme E1, SCCH domain"/>
    <property type="match status" value="1"/>
</dbReference>
<evidence type="ECO:0000259" key="3">
    <source>
        <dbReference type="Pfam" id="PF10585"/>
    </source>
</evidence>
<dbReference type="InterPro" id="IPR019572">
    <property type="entry name" value="UBA_E1_SCCH"/>
</dbReference>
<dbReference type="SUPFAM" id="SSF69572">
    <property type="entry name" value="Activating enzymes of the ubiquitin-like proteins"/>
    <property type="match status" value="1"/>
</dbReference>
<dbReference type="Proteomes" id="UP001055439">
    <property type="component" value="Chromosome 10"/>
</dbReference>
<dbReference type="EMBL" id="CP097503">
    <property type="protein sequence ID" value="URD77936.1"/>
    <property type="molecule type" value="Genomic_DNA"/>
</dbReference>
<dbReference type="InterPro" id="IPR042063">
    <property type="entry name" value="Ubi_acti_E1_SCCH"/>
</dbReference>
<proteinExistence type="inferred from homology"/>
<organism evidence="4 5">
    <name type="scientific">Musa troglodytarum</name>
    <name type="common">fe'i banana</name>
    <dbReference type="NCBI Taxonomy" id="320322"/>
    <lineage>
        <taxon>Eukaryota</taxon>
        <taxon>Viridiplantae</taxon>
        <taxon>Streptophyta</taxon>
        <taxon>Embryophyta</taxon>
        <taxon>Tracheophyta</taxon>
        <taxon>Spermatophyta</taxon>
        <taxon>Magnoliopsida</taxon>
        <taxon>Liliopsida</taxon>
        <taxon>Zingiberales</taxon>
        <taxon>Musaceae</taxon>
        <taxon>Musa</taxon>
    </lineage>
</organism>
<evidence type="ECO:0000313" key="5">
    <source>
        <dbReference type="Proteomes" id="UP001055439"/>
    </source>
</evidence>
<comment type="pathway">
    <text evidence="1">Protein modification; protein ubiquitination.</text>
</comment>
<evidence type="ECO:0000256" key="1">
    <source>
        <dbReference type="ARBA" id="ARBA00004906"/>
    </source>
</evidence>
<sequence>MICWVVSSVPLYISRKRAVEAVIDDDQAAAAADETLLKKTRGAFLISSAAAEGVTAMDEDNNQASGMEVDVNGCNQAEIDEYLHSRHWRCTDGRPCAVSLRRTFLFRAFRSLVLRSARELLERVLECLDMGCVSWARLRLASASSPVLFKYPLRFEDYFSNRVKHLTFSFPEDATTSTGALFWSAPERFPRPLQFSSIDPSHLQFVMAASILRAETFGISVPDWAKNPEKLAEAVHKSGAKKLPPGFHMNPIQFEKCLIPAIATSMAMATGLVCLELYKELAGGHNPEDYRNTFANLSLFLPRRSNAGTQAGQFGIAGSSRATLLFGSCCNGSRRRA</sequence>
<name>A0A9E7EIT8_9LILI</name>
<dbReference type="AlphaFoldDB" id="A0A9E7EIT8"/>
<dbReference type="Pfam" id="PF10585">
    <property type="entry name" value="UBA_E1_SCCH"/>
    <property type="match status" value="1"/>
</dbReference>
<dbReference type="GO" id="GO:0008641">
    <property type="term" value="F:ubiquitin-like modifier activating enzyme activity"/>
    <property type="evidence" value="ECO:0007669"/>
    <property type="project" value="InterPro"/>
</dbReference>
<accession>A0A9E7EIT8</accession>
<comment type="similarity">
    <text evidence="2">Belongs to the ubiquitin-activating E1 family.</text>
</comment>
<gene>
    <name evidence="4" type="ORF">MUK42_20592</name>
</gene>
<feature type="domain" description="Ubiquitin-activating enzyme SCCH" evidence="3">
    <location>
        <begin position="153"/>
        <end position="237"/>
    </location>
</feature>
<keyword evidence="5" id="KW-1185">Reference proteome</keyword>
<dbReference type="Gene3D" id="3.40.50.720">
    <property type="entry name" value="NAD(P)-binding Rossmann-like Domain"/>
    <property type="match status" value="1"/>
</dbReference>
<evidence type="ECO:0000313" key="4">
    <source>
        <dbReference type="EMBL" id="URD77936.1"/>
    </source>
</evidence>